<dbReference type="InterPro" id="IPR036672">
    <property type="entry name" value="TCL1_MTCP1_sf"/>
</dbReference>
<evidence type="ECO:0000313" key="3">
    <source>
        <dbReference type="RefSeq" id="XP_021081748.1"/>
    </source>
</evidence>
<accession>A0A3Q0CMH5</accession>
<dbReference type="PANTHER" id="PTHR14060">
    <property type="entry name" value="PROTEIN P13 MTCP-1"/>
    <property type="match status" value="1"/>
</dbReference>
<gene>
    <name evidence="3" type="primary">LOC110340569</name>
</gene>
<reference evidence="3" key="1">
    <citation type="submission" date="2025-08" db="UniProtKB">
        <authorList>
            <consortium name="RefSeq"/>
        </authorList>
    </citation>
    <scope>IDENTIFICATION</scope>
    <source>
        <tissue evidence="3">Liver</tissue>
    </source>
</reference>
<evidence type="ECO:0000313" key="2">
    <source>
        <dbReference type="Proteomes" id="UP000886700"/>
    </source>
</evidence>
<dbReference type="Pfam" id="PF01840">
    <property type="entry name" value="TCL1_MTCP1"/>
    <property type="match status" value="1"/>
</dbReference>
<comment type="similarity">
    <text evidence="1">Belongs to the TCL1 family.</text>
</comment>
<dbReference type="GeneID" id="110340569"/>
<sequence length="126" mass="14595">MAAASLLPPVTLTREIPGYYRDENRRLWMVVSLLFTSDHPTHDRPGTSIMVTLWQVGECCKELLPHFFSIMPYLPRMLQRHSVFSYSGTDSRMWKLVNHYRLGDTEHLILEMETELVNSPACSTQP</sequence>
<dbReference type="RefSeq" id="XP_021081748.1">
    <property type="nucleotide sequence ID" value="XM_021226089.2"/>
</dbReference>
<dbReference type="InterPro" id="IPR004832">
    <property type="entry name" value="TCL1_MTCP1"/>
</dbReference>
<dbReference type="OrthoDB" id="9638920at2759"/>
<dbReference type="AlphaFoldDB" id="A0A3Q0CMH5"/>
<name>A0A3Q0CMH5_MESAU</name>
<dbReference type="GO" id="GO:0043539">
    <property type="term" value="F:protein serine/threonine kinase activator activity"/>
    <property type="evidence" value="ECO:0007669"/>
    <property type="project" value="InterPro"/>
</dbReference>
<proteinExistence type="inferred from homology"/>
<dbReference type="Proteomes" id="UP000886700">
    <property type="component" value="Unplaced"/>
</dbReference>
<organism evidence="2 3">
    <name type="scientific">Mesocricetus auratus</name>
    <name type="common">Golden hamster</name>
    <dbReference type="NCBI Taxonomy" id="10036"/>
    <lineage>
        <taxon>Eukaryota</taxon>
        <taxon>Metazoa</taxon>
        <taxon>Chordata</taxon>
        <taxon>Craniata</taxon>
        <taxon>Vertebrata</taxon>
        <taxon>Euteleostomi</taxon>
        <taxon>Mammalia</taxon>
        <taxon>Eutheria</taxon>
        <taxon>Euarchontoglires</taxon>
        <taxon>Glires</taxon>
        <taxon>Rodentia</taxon>
        <taxon>Myomorpha</taxon>
        <taxon>Muroidea</taxon>
        <taxon>Cricetidae</taxon>
        <taxon>Cricetinae</taxon>
        <taxon>Mesocricetus</taxon>
    </lineage>
</organism>
<evidence type="ECO:0000256" key="1">
    <source>
        <dbReference type="ARBA" id="ARBA00006399"/>
    </source>
</evidence>
<dbReference type="KEGG" id="maua:110340569"/>
<keyword evidence="2" id="KW-1185">Reference proteome</keyword>
<dbReference type="PANTHER" id="PTHR14060:SF2">
    <property type="entry name" value="T-CELL LEUKEMIA_LYMPHOMA PROTEIN 1B"/>
    <property type="match status" value="1"/>
</dbReference>
<dbReference type="Gene3D" id="2.40.15.10">
    <property type="entry name" value="TCL1/MTCP1"/>
    <property type="match status" value="1"/>
</dbReference>
<protein>
    <submittedName>
        <fullName evidence="3">Protein TCL1B2-like</fullName>
    </submittedName>
</protein>
<dbReference type="SUPFAM" id="SSF50904">
    <property type="entry name" value="Oncogene products"/>
    <property type="match status" value="1"/>
</dbReference>